<dbReference type="AlphaFoldDB" id="A0AAN6U9U0"/>
<dbReference type="GeneID" id="87824444"/>
<protein>
    <submittedName>
        <fullName evidence="1">Uncharacterized protein</fullName>
    </submittedName>
</protein>
<keyword evidence="2" id="KW-1185">Reference proteome</keyword>
<proteinExistence type="predicted"/>
<dbReference type="Proteomes" id="UP001302602">
    <property type="component" value="Unassembled WGS sequence"/>
</dbReference>
<evidence type="ECO:0000313" key="1">
    <source>
        <dbReference type="EMBL" id="KAK4129018.1"/>
    </source>
</evidence>
<comment type="caution">
    <text evidence="1">The sequence shown here is derived from an EMBL/GenBank/DDBJ whole genome shotgun (WGS) entry which is preliminary data.</text>
</comment>
<dbReference type="EMBL" id="MU853223">
    <property type="protein sequence ID" value="KAK4129018.1"/>
    <property type="molecule type" value="Genomic_DNA"/>
</dbReference>
<evidence type="ECO:0000313" key="2">
    <source>
        <dbReference type="Proteomes" id="UP001302602"/>
    </source>
</evidence>
<reference evidence="1" key="2">
    <citation type="submission" date="2023-05" db="EMBL/GenBank/DDBJ databases">
        <authorList>
            <consortium name="Lawrence Berkeley National Laboratory"/>
            <person name="Steindorff A."/>
            <person name="Hensen N."/>
            <person name="Bonometti L."/>
            <person name="Westerberg I."/>
            <person name="Brannstrom I.O."/>
            <person name="Guillou S."/>
            <person name="Cros-Aarteil S."/>
            <person name="Calhoun S."/>
            <person name="Haridas S."/>
            <person name="Kuo A."/>
            <person name="Mondo S."/>
            <person name="Pangilinan J."/>
            <person name="Riley R."/>
            <person name="Labutti K."/>
            <person name="Andreopoulos B."/>
            <person name="Lipzen A."/>
            <person name="Chen C."/>
            <person name="Yanf M."/>
            <person name="Daum C."/>
            <person name="Ng V."/>
            <person name="Clum A."/>
            <person name="Ohm R."/>
            <person name="Martin F."/>
            <person name="Silar P."/>
            <person name="Natvig D."/>
            <person name="Lalanne C."/>
            <person name="Gautier V."/>
            <person name="Ament-Velasquez S.L."/>
            <person name="Kruys A."/>
            <person name="Hutchinson M.I."/>
            <person name="Powell A.J."/>
            <person name="Barry K."/>
            <person name="Miller A.N."/>
            <person name="Grigoriev I.V."/>
            <person name="Debuchy R."/>
            <person name="Gladieux P."/>
            <person name="Thoren M.H."/>
            <person name="Johannesson H."/>
        </authorList>
    </citation>
    <scope>NUCLEOTIDE SEQUENCE</scope>
    <source>
        <strain evidence="1">CBS 731.68</strain>
    </source>
</reference>
<organism evidence="1 2">
    <name type="scientific">Parathielavia appendiculata</name>
    <dbReference type="NCBI Taxonomy" id="2587402"/>
    <lineage>
        <taxon>Eukaryota</taxon>
        <taxon>Fungi</taxon>
        <taxon>Dikarya</taxon>
        <taxon>Ascomycota</taxon>
        <taxon>Pezizomycotina</taxon>
        <taxon>Sordariomycetes</taxon>
        <taxon>Sordariomycetidae</taxon>
        <taxon>Sordariales</taxon>
        <taxon>Chaetomiaceae</taxon>
        <taxon>Parathielavia</taxon>
    </lineage>
</organism>
<reference evidence="1" key="1">
    <citation type="journal article" date="2023" name="Mol. Phylogenet. Evol.">
        <title>Genome-scale phylogeny and comparative genomics of the fungal order Sordariales.</title>
        <authorList>
            <person name="Hensen N."/>
            <person name="Bonometti L."/>
            <person name="Westerberg I."/>
            <person name="Brannstrom I.O."/>
            <person name="Guillou S."/>
            <person name="Cros-Aarteil S."/>
            <person name="Calhoun S."/>
            <person name="Haridas S."/>
            <person name="Kuo A."/>
            <person name="Mondo S."/>
            <person name="Pangilinan J."/>
            <person name="Riley R."/>
            <person name="LaButti K."/>
            <person name="Andreopoulos B."/>
            <person name="Lipzen A."/>
            <person name="Chen C."/>
            <person name="Yan M."/>
            <person name="Daum C."/>
            <person name="Ng V."/>
            <person name="Clum A."/>
            <person name="Steindorff A."/>
            <person name="Ohm R.A."/>
            <person name="Martin F."/>
            <person name="Silar P."/>
            <person name="Natvig D.O."/>
            <person name="Lalanne C."/>
            <person name="Gautier V."/>
            <person name="Ament-Velasquez S.L."/>
            <person name="Kruys A."/>
            <person name="Hutchinson M.I."/>
            <person name="Powell A.J."/>
            <person name="Barry K."/>
            <person name="Miller A.N."/>
            <person name="Grigoriev I.V."/>
            <person name="Debuchy R."/>
            <person name="Gladieux P."/>
            <person name="Hiltunen Thoren M."/>
            <person name="Johannesson H."/>
        </authorList>
    </citation>
    <scope>NUCLEOTIDE SEQUENCE</scope>
    <source>
        <strain evidence="1">CBS 731.68</strain>
    </source>
</reference>
<name>A0AAN6U9U0_9PEZI</name>
<sequence length="116" mass="12621">MLNLVSDVKIATTHCHVSCATRNASEMFSFQVWLNTAVAWFGRYSTVSVRRQTTTPCRTTQPSDRAIVGVPAWPVGGAVSWLGRPSATVCGLRMALSTVPSPGLRFTLEQAKPRGR</sequence>
<dbReference type="RefSeq" id="XP_062652789.1">
    <property type="nucleotide sequence ID" value="XM_062787674.1"/>
</dbReference>
<gene>
    <name evidence="1" type="ORF">N657DRAFT_50069</name>
</gene>
<accession>A0AAN6U9U0</accession>